<dbReference type="Gene3D" id="3.60.21.10">
    <property type="match status" value="1"/>
</dbReference>
<dbReference type="InterPro" id="IPR006179">
    <property type="entry name" value="5_nucleotidase/apyrase"/>
</dbReference>
<dbReference type="GeneID" id="93166947"/>
<dbReference type="PRINTS" id="PR01607">
    <property type="entry name" value="APYRASEFAMLY"/>
</dbReference>
<evidence type="ECO:0000256" key="2">
    <source>
        <dbReference type="RuleBase" id="RU362119"/>
    </source>
</evidence>
<sequence length="617" mass="68028">MKKAVLSMMLVLTVALSGIGCAKKPAANTDLGNESTAPGTTEGTQADAAEEKGNEAVQIRILATSDMHGKFVPYDYALNEESMSGSVAQVATAVKELRNENTLVVDVGDVIQDNSADLFIEDEIHPMILAMNRVGYDVCVTGNHEYNYGMDTLKRILSQNHAKILTGNVLDQEGKAIADPYTVIEKGGVKIGLIGMVTPNITKWDSVNLQGCTVTNPVDETKKAIDQLEGKVDLLIAVEHMGEDNEYDVPDSGVTDLAEKCPELDVILAAHEHKLVEGRLINNVLVVENKNSAQTMAQIDITLKKDENGNYQVTDRDSKSIEISGYEPEAELMAELEPYDKRAKEVANTVIGRLEGGDLAPENEIPGIPQAAIEDTAMLDLINQVQMYYTDADVSAAALFNEDSNLRAGDIKKSDVSLIYKYTNTLYKLRMTGKQLRTYMEWSAEYYNTYMDGDLTVSFNPDIRMFNYDMFAGVNYEINVSKEPGSRIENLTKKDGTPVLDDDVFIVAVNNYRAGTQLLNYGTVYQEGEVLPELLEMDVKGNIGGVRELIADYIVNVKNGVLVPEVDHNWKITGNTWNEEDHNKAVELVKEGKISIPMSDDQRTPNVKSVTVEDLKK</sequence>
<evidence type="ECO:0000259" key="4">
    <source>
        <dbReference type="Pfam" id="PF00149"/>
    </source>
</evidence>
<keyword evidence="1 2" id="KW-0732">Signal</keyword>
<comment type="similarity">
    <text evidence="2">Belongs to the 5'-nucleotidase family.</text>
</comment>
<comment type="caution">
    <text evidence="6">The sequence shown here is derived from an EMBL/GenBank/DDBJ whole genome shotgun (WGS) entry which is preliminary data.</text>
</comment>
<feature type="signal peptide" evidence="2">
    <location>
        <begin position="1"/>
        <end position="22"/>
    </location>
</feature>
<dbReference type="PANTHER" id="PTHR11575">
    <property type="entry name" value="5'-NUCLEOTIDASE-RELATED"/>
    <property type="match status" value="1"/>
</dbReference>
<evidence type="ECO:0000256" key="1">
    <source>
        <dbReference type="ARBA" id="ARBA00022729"/>
    </source>
</evidence>
<dbReference type="InterPro" id="IPR029052">
    <property type="entry name" value="Metallo-depent_PP-like"/>
</dbReference>
<evidence type="ECO:0000259" key="5">
    <source>
        <dbReference type="Pfam" id="PF02872"/>
    </source>
</evidence>
<feature type="chain" id="PRO_5039742691" description="5'-Nucleotidase C-terminal domain-containing protein" evidence="2">
    <location>
        <begin position="23"/>
        <end position="617"/>
    </location>
</feature>
<dbReference type="PANTHER" id="PTHR11575:SF6">
    <property type="entry name" value="2',3'-CYCLIC-NUCLEOTIDE 2'-PHOSPHODIESTERASE_3'-NUCLEOTIDASE"/>
    <property type="match status" value="1"/>
</dbReference>
<dbReference type="PROSITE" id="PS51257">
    <property type="entry name" value="PROKAR_LIPOPROTEIN"/>
    <property type="match status" value="1"/>
</dbReference>
<accession>A0A0J9CAZ1</accession>
<dbReference type="InterPro" id="IPR008334">
    <property type="entry name" value="5'-Nucleotdase_C"/>
</dbReference>
<gene>
    <name evidence="6" type="ORF">HMPREF9470_01613</name>
</gene>
<dbReference type="GO" id="GO:0016788">
    <property type="term" value="F:hydrolase activity, acting on ester bonds"/>
    <property type="evidence" value="ECO:0007669"/>
    <property type="project" value="InterPro"/>
</dbReference>
<dbReference type="GO" id="GO:0046872">
    <property type="term" value="F:metal ion binding"/>
    <property type="evidence" value="ECO:0007669"/>
    <property type="project" value="InterPro"/>
</dbReference>
<name>A0A0J9CAZ1_9FIRM</name>
<evidence type="ECO:0000313" key="7">
    <source>
        <dbReference type="Proteomes" id="UP000037392"/>
    </source>
</evidence>
<dbReference type="SUPFAM" id="SSF55816">
    <property type="entry name" value="5'-nucleotidase (syn. UDP-sugar hydrolase), C-terminal domain"/>
    <property type="match status" value="1"/>
</dbReference>
<dbReference type="GO" id="GO:0030288">
    <property type="term" value="C:outer membrane-bounded periplasmic space"/>
    <property type="evidence" value="ECO:0007669"/>
    <property type="project" value="TreeGrafter"/>
</dbReference>
<proteinExistence type="inferred from homology"/>
<dbReference type="OrthoDB" id="9800780at2"/>
<dbReference type="Pfam" id="PF02872">
    <property type="entry name" value="5_nucleotid_C"/>
    <property type="match status" value="1"/>
</dbReference>
<feature type="region of interest" description="Disordered" evidence="3">
    <location>
        <begin position="28"/>
        <end position="51"/>
    </location>
</feature>
<dbReference type="InterPro" id="IPR006146">
    <property type="entry name" value="5'-Nucleotdase_CS"/>
</dbReference>
<dbReference type="PATRIC" id="fig|742734.4.peg.1727"/>
<evidence type="ECO:0008006" key="8">
    <source>
        <dbReference type="Google" id="ProtNLM"/>
    </source>
</evidence>
<feature type="compositionally biased region" description="Polar residues" evidence="3">
    <location>
        <begin position="30"/>
        <end position="44"/>
    </location>
</feature>
<dbReference type="AlphaFoldDB" id="A0A0J9CAZ1"/>
<dbReference type="EMBL" id="ADLK01000014">
    <property type="protein sequence ID" value="KMW21684.1"/>
    <property type="molecule type" value="Genomic_DNA"/>
</dbReference>
<keyword evidence="2" id="KW-0547">Nucleotide-binding</keyword>
<dbReference type="InterPro" id="IPR036907">
    <property type="entry name" value="5'-Nucleotdase_C_sf"/>
</dbReference>
<dbReference type="SUPFAM" id="SSF56300">
    <property type="entry name" value="Metallo-dependent phosphatases"/>
    <property type="match status" value="1"/>
</dbReference>
<feature type="domain" description="Calcineurin-like phosphoesterase" evidence="4">
    <location>
        <begin position="59"/>
        <end position="274"/>
    </location>
</feature>
<dbReference type="GO" id="GO:0009166">
    <property type="term" value="P:nucleotide catabolic process"/>
    <property type="evidence" value="ECO:0007669"/>
    <property type="project" value="InterPro"/>
</dbReference>
<dbReference type="RefSeq" id="WP_082173833.1">
    <property type="nucleotide sequence ID" value="NZ_KQ235876.1"/>
</dbReference>
<evidence type="ECO:0000256" key="3">
    <source>
        <dbReference type="SAM" id="MobiDB-lite"/>
    </source>
</evidence>
<dbReference type="Proteomes" id="UP000037392">
    <property type="component" value="Unassembled WGS sequence"/>
</dbReference>
<evidence type="ECO:0000313" key="6">
    <source>
        <dbReference type="EMBL" id="KMW21684.1"/>
    </source>
</evidence>
<dbReference type="PROSITE" id="PS00785">
    <property type="entry name" value="5_NUCLEOTIDASE_1"/>
    <property type="match status" value="1"/>
</dbReference>
<reference evidence="6 7" key="1">
    <citation type="submission" date="2011-04" db="EMBL/GenBank/DDBJ databases">
        <title>The Genome Sequence of Clostridium citroniae WAL-19142.</title>
        <authorList>
            <consortium name="The Broad Institute Genome Sequencing Platform"/>
            <person name="Earl A."/>
            <person name="Ward D."/>
            <person name="Feldgarden M."/>
            <person name="Gevers D."/>
            <person name="Warren Y.A."/>
            <person name="Tyrrell K.L."/>
            <person name="Citron D.M."/>
            <person name="Goldstein E.J."/>
            <person name="Daigneault M."/>
            <person name="Allen-Vercoe E."/>
            <person name="Young S.K."/>
            <person name="Zeng Q."/>
            <person name="Gargeya S."/>
            <person name="Fitzgerald M."/>
            <person name="Haas B."/>
            <person name="Abouelleil A."/>
            <person name="Alvarado L."/>
            <person name="Arachchi H.M."/>
            <person name="Berlin A."/>
            <person name="Brown A."/>
            <person name="Chapman S.B."/>
            <person name="Chen Z."/>
            <person name="Dunbar C."/>
            <person name="Freedman E."/>
            <person name="Gearin G."/>
            <person name="Gellesch M."/>
            <person name="Goldberg J."/>
            <person name="Griggs A."/>
            <person name="Gujja S."/>
            <person name="Heilman E.R."/>
            <person name="Heiman D."/>
            <person name="Howarth C."/>
            <person name="Larson L."/>
            <person name="Lui A."/>
            <person name="MacDonald P.J."/>
            <person name="Mehta T."/>
            <person name="Montmayeur A."/>
            <person name="Murphy C."/>
            <person name="Neiman D."/>
            <person name="Pearson M."/>
            <person name="Priest M."/>
            <person name="Roberts A."/>
            <person name="Saif S."/>
            <person name="Shea T."/>
            <person name="Shenoy N."/>
            <person name="Sisk P."/>
            <person name="Stolte C."/>
            <person name="Sykes S."/>
            <person name="White J."/>
            <person name="Yandava C."/>
            <person name="Wortman J."/>
            <person name="Nusbaum C."/>
            <person name="Birren B."/>
        </authorList>
    </citation>
    <scope>NUCLEOTIDE SEQUENCE [LARGE SCALE GENOMIC DNA]</scope>
    <source>
        <strain evidence="6 7">WAL-19142</strain>
    </source>
</reference>
<keyword evidence="2" id="KW-0378">Hydrolase</keyword>
<dbReference type="GO" id="GO:0000166">
    <property type="term" value="F:nucleotide binding"/>
    <property type="evidence" value="ECO:0007669"/>
    <property type="project" value="UniProtKB-KW"/>
</dbReference>
<protein>
    <recommendedName>
        <fullName evidence="8">5'-Nucleotidase C-terminal domain-containing protein</fullName>
    </recommendedName>
</protein>
<feature type="domain" description="5'-Nucleotidase C-terminal" evidence="5">
    <location>
        <begin position="370"/>
        <end position="514"/>
    </location>
</feature>
<dbReference type="Gene3D" id="3.90.780.10">
    <property type="entry name" value="5'-Nucleotidase, C-terminal domain"/>
    <property type="match status" value="1"/>
</dbReference>
<dbReference type="Pfam" id="PF00149">
    <property type="entry name" value="Metallophos"/>
    <property type="match status" value="1"/>
</dbReference>
<dbReference type="InterPro" id="IPR004843">
    <property type="entry name" value="Calcineurin-like_PHP"/>
</dbReference>
<organism evidence="6 7">
    <name type="scientific">[Clostridium] citroniae WAL-19142</name>
    <dbReference type="NCBI Taxonomy" id="742734"/>
    <lineage>
        <taxon>Bacteria</taxon>
        <taxon>Bacillati</taxon>
        <taxon>Bacillota</taxon>
        <taxon>Clostridia</taxon>
        <taxon>Lachnospirales</taxon>
        <taxon>Lachnospiraceae</taxon>
        <taxon>Enterocloster</taxon>
    </lineage>
</organism>